<dbReference type="Proteomes" id="UP000254737">
    <property type="component" value="Unassembled WGS sequence"/>
</dbReference>
<gene>
    <name evidence="1" type="ORF">NCTC13456_01519</name>
</gene>
<evidence type="ECO:0000313" key="1">
    <source>
        <dbReference type="EMBL" id="STD55404.1"/>
    </source>
</evidence>
<organism evidence="1 2">
    <name type="scientific">Empedobacter falsenii</name>
    <dbReference type="NCBI Taxonomy" id="343874"/>
    <lineage>
        <taxon>Bacteria</taxon>
        <taxon>Pseudomonadati</taxon>
        <taxon>Bacteroidota</taxon>
        <taxon>Flavobacteriia</taxon>
        <taxon>Flavobacteriales</taxon>
        <taxon>Weeksellaceae</taxon>
        <taxon>Empedobacter</taxon>
    </lineage>
</organism>
<dbReference type="EMBL" id="UFXS01000001">
    <property type="protein sequence ID" value="STD55404.1"/>
    <property type="molecule type" value="Genomic_DNA"/>
</dbReference>
<dbReference type="InterPro" id="IPR029033">
    <property type="entry name" value="His_PPase_superfam"/>
</dbReference>
<protein>
    <submittedName>
        <fullName evidence="1">Phosphohistidine phosphatase</fullName>
    </submittedName>
</protein>
<dbReference type="CDD" id="cd07067">
    <property type="entry name" value="HP_PGM_like"/>
    <property type="match status" value="1"/>
</dbReference>
<dbReference type="STRING" id="343874.GCA_000805695_01807"/>
<accession>A0A376G4Z4</accession>
<dbReference type="SUPFAM" id="SSF53254">
    <property type="entry name" value="Phosphoglycerate mutase-like"/>
    <property type="match status" value="1"/>
</dbReference>
<dbReference type="Pfam" id="PF00300">
    <property type="entry name" value="His_Phos_1"/>
    <property type="match status" value="1"/>
</dbReference>
<dbReference type="InterPro" id="IPR013078">
    <property type="entry name" value="His_Pase_superF_clade-1"/>
</dbReference>
<name>A0A376G4Z4_9FLAO</name>
<sequence length="161" mass="19028">MKNLFLMRHAKSKWNENVSDQFRSITEIGEFKTKKIANYIHQNFELKFDKIFSSKAVRAKETSQLVKPILFPNQTIHIEDDLYTFSHYLLDKWIRNLDNELQNVLIFGHNPAFTDITNQLGNEMIYNLSTSGFVWIQFDSDNWKSIEKGKTIKIILPKEIK</sequence>
<dbReference type="Gene3D" id="3.40.50.1240">
    <property type="entry name" value="Phosphoglycerate mutase-like"/>
    <property type="match status" value="1"/>
</dbReference>
<reference evidence="1 2" key="1">
    <citation type="submission" date="2018-06" db="EMBL/GenBank/DDBJ databases">
        <authorList>
            <consortium name="Pathogen Informatics"/>
            <person name="Doyle S."/>
        </authorList>
    </citation>
    <scope>NUCLEOTIDE SEQUENCE [LARGE SCALE GENOMIC DNA]</scope>
    <source>
        <strain evidence="1 2">NCTC13456</strain>
    </source>
</reference>
<proteinExistence type="predicted"/>
<dbReference type="AlphaFoldDB" id="A0A376G4Z4"/>
<dbReference type="RefSeq" id="WP_114999773.1">
    <property type="nucleotide sequence ID" value="NZ_UFXS01000001.1"/>
</dbReference>
<evidence type="ECO:0000313" key="2">
    <source>
        <dbReference type="Proteomes" id="UP000254737"/>
    </source>
</evidence>